<dbReference type="InterPro" id="IPR006086">
    <property type="entry name" value="XPG-I_dom"/>
</dbReference>
<dbReference type="Pfam" id="PF00867">
    <property type="entry name" value="XPG_I"/>
    <property type="match status" value="1"/>
</dbReference>
<dbReference type="PANTHER" id="PTHR11081:SF75">
    <property type="entry name" value="ENDONUCLEASE, PUTATIVE (AFU_ORTHOLOGUE AFUA_3G13260)-RELATED"/>
    <property type="match status" value="1"/>
</dbReference>
<protein>
    <recommendedName>
        <fullName evidence="1">XPG-I domain-containing protein</fullName>
    </recommendedName>
</protein>
<dbReference type="EMBL" id="JARJLG010000123">
    <property type="protein sequence ID" value="KAJ7741437.1"/>
    <property type="molecule type" value="Genomic_DNA"/>
</dbReference>
<dbReference type="Proteomes" id="UP001215280">
    <property type="component" value="Unassembled WGS sequence"/>
</dbReference>
<evidence type="ECO:0000313" key="3">
    <source>
        <dbReference type="Proteomes" id="UP001215280"/>
    </source>
</evidence>
<keyword evidence="3" id="KW-1185">Reference proteome</keyword>
<accession>A0AAD7IFE0</accession>
<dbReference type="PANTHER" id="PTHR11081">
    <property type="entry name" value="FLAP ENDONUCLEASE FAMILY MEMBER"/>
    <property type="match status" value="1"/>
</dbReference>
<dbReference type="SUPFAM" id="SSF47807">
    <property type="entry name" value="5' to 3' exonuclease, C-terminal subdomain"/>
    <property type="match status" value="1"/>
</dbReference>
<sequence>MTSPQCPLDVFKRPGVAGENQFARHCFSAGIVWIGHLYKREADAELGHLASEGYIDTVQTTDSDIFLFRAPTVIYVPQKKTDGPNITIYTSEDLFTNPSISLTRGGMLLIALLCGGDYDEGITGCGLESAHAVAQGDLGDALLHEALCNTTLTNGFLEFVLSWKERLCLEFAEDPRGLLGRKCKAIAATIAQSPSFPDPAVIFAYVHPITSWSPGYSLPDHHSWGLARPNL</sequence>
<proteinExistence type="predicted"/>
<feature type="domain" description="XPG-I" evidence="1">
    <location>
        <begin position="41"/>
        <end position="117"/>
    </location>
</feature>
<gene>
    <name evidence="2" type="ORF">DFH07DRAFT_964993</name>
</gene>
<organism evidence="2 3">
    <name type="scientific">Mycena maculata</name>
    <dbReference type="NCBI Taxonomy" id="230809"/>
    <lineage>
        <taxon>Eukaryota</taxon>
        <taxon>Fungi</taxon>
        <taxon>Dikarya</taxon>
        <taxon>Basidiomycota</taxon>
        <taxon>Agaricomycotina</taxon>
        <taxon>Agaricomycetes</taxon>
        <taxon>Agaricomycetidae</taxon>
        <taxon>Agaricales</taxon>
        <taxon>Marasmiineae</taxon>
        <taxon>Mycenaceae</taxon>
        <taxon>Mycena</taxon>
    </lineage>
</organism>
<reference evidence="2" key="1">
    <citation type="submission" date="2023-03" db="EMBL/GenBank/DDBJ databases">
        <title>Massive genome expansion in bonnet fungi (Mycena s.s.) driven by repeated elements and novel gene families across ecological guilds.</title>
        <authorList>
            <consortium name="Lawrence Berkeley National Laboratory"/>
            <person name="Harder C.B."/>
            <person name="Miyauchi S."/>
            <person name="Viragh M."/>
            <person name="Kuo A."/>
            <person name="Thoen E."/>
            <person name="Andreopoulos B."/>
            <person name="Lu D."/>
            <person name="Skrede I."/>
            <person name="Drula E."/>
            <person name="Henrissat B."/>
            <person name="Morin E."/>
            <person name="Kohler A."/>
            <person name="Barry K."/>
            <person name="LaButti K."/>
            <person name="Morin E."/>
            <person name="Salamov A."/>
            <person name="Lipzen A."/>
            <person name="Mereny Z."/>
            <person name="Hegedus B."/>
            <person name="Baldrian P."/>
            <person name="Stursova M."/>
            <person name="Weitz H."/>
            <person name="Taylor A."/>
            <person name="Grigoriev I.V."/>
            <person name="Nagy L.G."/>
            <person name="Martin F."/>
            <person name="Kauserud H."/>
        </authorList>
    </citation>
    <scope>NUCLEOTIDE SEQUENCE</scope>
    <source>
        <strain evidence="2">CBHHK188m</strain>
    </source>
</reference>
<dbReference type="Gene3D" id="3.40.50.1010">
    <property type="entry name" value="5'-nuclease"/>
    <property type="match status" value="1"/>
</dbReference>
<dbReference type="AlphaFoldDB" id="A0AAD7IFE0"/>
<name>A0AAD7IFE0_9AGAR</name>
<comment type="caution">
    <text evidence="2">The sequence shown here is derived from an EMBL/GenBank/DDBJ whole genome shotgun (WGS) entry which is preliminary data.</text>
</comment>
<dbReference type="SUPFAM" id="SSF88723">
    <property type="entry name" value="PIN domain-like"/>
    <property type="match status" value="1"/>
</dbReference>
<evidence type="ECO:0000313" key="2">
    <source>
        <dbReference type="EMBL" id="KAJ7741437.1"/>
    </source>
</evidence>
<dbReference type="InterPro" id="IPR006084">
    <property type="entry name" value="XPG/Rad2"/>
</dbReference>
<dbReference type="GO" id="GO:0006281">
    <property type="term" value="P:DNA repair"/>
    <property type="evidence" value="ECO:0007669"/>
    <property type="project" value="UniProtKB-ARBA"/>
</dbReference>
<evidence type="ECO:0000259" key="1">
    <source>
        <dbReference type="Pfam" id="PF00867"/>
    </source>
</evidence>
<dbReference type="InterPro" id="IPR029060">
    <property type="entry name" value="PIN-like_dom_sf"/>
</dbReference>
<dbReference type="InterPro" id="IPR036279">
    <property type="entry name" value="5-3_exonuclease_C_sf"/>
</dbReference>
<dbReference type="GO" id="GO:0017108">
    <property type="term" value="F:5'-flap endonuclease activity"/>
    <property type="evidence" value="ECO:0007669"/>
    <property type="project" value="TreeGrafter"/>
</dbReference>